<dbReference type="Proteomes" id="UP000286268">
    <property type="component" value="Chromosome"/>
</dbReference>
<keyword evidence="6" id="KW-1185">Reference proteome</keyword>
<protein>
    <recommendedName>
        <fullName evidence="4">HTH cro/C1-type domain-containing protein</fullName>
    </recommendedName>
</protein>
<dbReference type="InterPro" id="IPR019734">
    <property type="entry name" value="TPR_rpt"/>
</dbReference>
<dbReference type="RefSeq" id="WP_128215468.1">
    <property type="nucleotide sequence ID" value="NZ_CP025746.1"/>
</dbReference>
<reference evidence="5 6" key="1">
    <citation type="submission" date="2018-01" db="EMBL/GenBank/DDBJ databases">
        <title>Genome Sequencing and Assembly of Anaerobacter polyendosporus strain CT4.</title>
        <authorList>
            <person name="Tachaapaikoon C."/>
            <person name="Sutheeworapong S."/>
            <person name="Jenjaroenpun P."/>
            <person name="Wongsurawat T."/>
            <person name="Nookeaw I."/>
            <person name="Cheawchanlertfa P."/>
            <person name="Kosugi A."/>
            <person name="Cheevadhanarak S."/>
            <person name="Ratanakhanokchai K."/>
        </authorList>
    </citation>
    <scope>NUCLEOTIDE SEQUENCE [LARGE SCALE GENOMIC DNA]</scope>
    <source>
        <strain evidence="5 6">CT4</strain>
    </source>
</reference>
<dbReference type="PANTHER" id="PTHR45641">
    <property type="entry name" value="TETRATRICOPEPTIDE REPEAT PROTEIN (AFU_ORTHOLOGUE AFUA_6G03870)"/>
    <property type="match status" value="1"/>
</dbReference>
<accession>A0A3R5QXQ4</accession>
<keyword evidence="1" id="KW-0677">Repeat</keyword>
<proteinExistence type="predicted"/>
<dbReference type="OrthoDB" id="5516148at2"/>
<dbReference type="CDD" id="cd00093">
    <property type="entry name" value="HTH_XRE"/>
    <property type="match status" value="1"/>
</dbReference>
<dbReference type="SMART" id="SM00028">
    <property type="entry name" value="TPR"/>
    <property type="match status" value="5"/>
</dbReference>
<evidence type="ECO:0000259" key="4">
    <source>
        <dbReference type="PROSITE" id="PS50943"/>
    </source>
</evidence>
<dbReference type="GO" id="GO:0003677">
    <property type="term" value="F:DNA binding"/>
    <property type="evidence" value="ECO:0007669"/>
    <property type="project" value="InterPro"/>
</dbReference>
<gene>
    <name evidence="5" type="ORF">C1I91_25700</name>
</gene>
<dbReference type="PROSITE" id="PS50943">
    <property type="entry name" value="HTH_CROC1"/>
    <property type="match status" value="1"/>
</dbReference>
<dbReference type="EMBL" id="CP025746">
    <property type="protein sequence ID" value="QAA34756.1"/>
    <property type="molecule type" value="Genomic_DNA"/>
</dbReference>
<dbReference type="InterPro" id="IPR011990">
    <property type="entry name" value="TPR-like_helical_dom_sf"/>
</dbReference>
<evidence type="ECO:0000313" key="6">
    <source>
        <dbReference type="Proteomes" id="UP000286268"/>
    </source>
</evidence>
<evidence type="ECO:0000256" key="3">
    <source>
        <dbReference type="PROSITE-ProRule" id="PRU00339"/>
    </source>
</evidence>
<name>A0A3R5QXQ4_9CLOT</name>
<dbReference type="InterPro" id="IPR010982">
    <property type="entry name" value="Lambda_DNA-bd_dom_sf"/>
</dbReference>
<keyword evidence="2 3" id="KW-0802">TPR repeat</keyword>
<evidence type="ECO:0000256" key="1">
    <source>
        <dbReference type="ARBA" id="ARBA00022737"/>
    </source>
</evidence>
<dbReference type="InterPro" id="IPR001387">
    <property type="entry name" value="Cro/C1-type_HTH"/>
</dbReference>
<evidence type="ECO:0000313" key="5">
    <source>
        <dbReference type="EMBL" id="QAA34756.1"/>
    </source>
</evidence>
<dbReference type="PANTHER" id="PTHR45641:SF1">
    <property type="entry name" value="AAA+ ATPASE DOMAIN-CONTAINING PROTEIN"/>
    <property type="match status" value="1"/>
</dbReference>
<dbReference type="AlphaFoldDB" id="A0A3R5QXQ4"/>
<dbReference type="Gene3D" id="1.25.40.10">
    <property type="entry name" value="Tetratricopeptide repeat domain"/>
    <property type="match status" value="2"/>
</dbReference>
<organism evidence="5 6">
    <name type="scientific">Clostridium manihotivorum</name>
    <dbReference type="NCBI Taxonomy" id="2320868"/>
    <lineage>
        <taxon>Bacteria</taxon>
        <taxon>Bacillati</taxon>
        <taxon>Bacillota</taxon>
        <taxon>Clostridia</taxon>
        <taxon>Eubacteriales</taxon>
        <taxon>Clostridiaceae</taxon>
        <taxon>Clostridium</taxon>
    </lineage>
</organism>
<dbReference type="KEGG" id="cmah:C1I91_25700"/>
<sequence>MEFLNPNEKIRLMRKKFRVNQSELENTNMTRAFISMMESGKRNVSKSSSKLLAERFNEIAKRISVNLDLDAEYFSRTPEEDARYYCENELRSNDGLSLKKLYELIEIEKRFNLRDLLAECYKIAGVMYNKEKDYTNAFIELNNALGLYKELKDEQSQITIYLELGSCKYMKSSYEDASLYYKNATTYALAHKDYRAFSRSSRSLALCYARMGKYDECLSIIDNEILNSSITPEDDILIAAKSDKANVLSLIGKSDEAAKQCFELIELIKDKSPSKYSSMLSSLYANIGEYYYHNKDYEKSLQYVSQAQSLRLKYNKEKLSIPLTLKAKVLYAQGLLEESLMLFDLATEMAEQYNRLDLLLEAYKELADVLSENKLFDKLKLSMEKLLETLETCDTKEGKRFALYKLVEAANEKGDQTLCNNYLKQLKEFI</sequence>
<dbReference type="SUPFAM" id="SSF48452">
    <property type="entry name" value="TPR-like"/>
    <property type="match status" value="2"/>
</dbReference>
<dbReference type="PROSITE" id="PS50005">
    <property type="entry name" value="TPR"/>
    <property type="match status" value="1"/>
</dbReference>
<dbReference type="SUPFAM" id="SSF47413">
    <property type="entry name" value="lambda repressor-like DNA-binding domains"/>
    <property type="match status" value="1"/>
</dbReference>
<evidence type="ECO:0000256" key="2">
    <source>
        <dbReference type="ARBA" id="ARBA00022803"/>
    </source>
</evidence>
<feature type="domain" description="HTH cro/C1-type" evidence="4">
    <location>
        <begin position="10"/>
        <end position="63"/>
    </location>
</feature>
<feature type="repeat" description="TPR" evidence="3">
    <location>
        <begin position="281"/>
        <end position="314"/>
    </location>
</feature>